<dbReference type="InterPro" id="IPR029756">
    <property type="entry name" value="MTH1187/YkoF-like"/>
</dbReference>
<feature type="compositionally biased region" description="Basic and acidic residues" evidence="1">
    <location>
        <begin position="205"/>
        <end position="214"/>
    </location>
</feature>
<organism evidence="3 4">
    <name type="scientific">Alkalispirochaeta americana</name>
    <dbReference type="NCBI Taxonomy" id="159291"/>
    <lineage>
        <taxon>Bacteria</taxon>
        <taxon>Pseudomonadati</taxon>
        <taxon>Spirochaetota</taxon>
        <taxon>Spirochaetia</taxon>
        <taxon>Spirochaetales</taxon>
        <taxon>Spirochaetaceae</taxon>
        <taxon>Alkalispirochaeta</taxon>
    </lineage>
</organism>
<name>A0A1N6QFC5_9SPIO</name>
<feature type="domain" description="Thiamin/hydroxymethyl pyrimidine-binding YkoF putative" evidence="2">
    <location>
        <begin position="125"/>
        <end position="203"/>
    </location>
</feature>
<feature type="region of interest" description="Disordered" evidence="1">
    <location>
        <begin position="195"/>
        <end position="214"/>
    </location>
</feature>
<dbReference type="OrthoDB" id="7767286at2"/>
<gene>
    <name evidence="3" type="ORF">SAMN05920897_104146</name>
</gene>
<reference evidence="3 4" key="1">
    <citation type="submission" date="2017-01" db="EMBL/GenBank/DDBJ databases">
        <authorList>
            <person name="Mah S.A."/>
            <person name="Swanson W.J."/>
            <person name="Moy G.W."/>
            <person name="Vacquier V.D."/>
        </authorList>
    </citation>
    <scope>NUCLEOTIDE SEQUENCE [LARGE SCALE GENOMIC DNA]</scope>
    <source>
        <strain evidence="3 4">ASpG1</strain>
    </source>
</reference>
<evidence type="ECO:0000256" key="1">
    <source>
        <dbReference type="SAM" id="MobiDB-lite"/>
    </source>
</evidence>
<protein>
    <submittedName>
        <fullName evidence="3">YKOF-related Family</fullName>
    </submittedName>
</protein>
<dbReference type="Gene3D" id="3.30.70.930">
    <property type="match status" value="2"/>
</dbReference>
<dbReference type="RefSeq" id="WP_076488104.1">
    <property type="nucleotide sequence ID" value="NZ_FTMS01000004.1"/>
</dbReference>
<evidence type="ECO:0000313" key="4">
    <source>
        <dbReference type="Proteomes" id="UP000186400"/>
    </source>
</evidence>
<feature type="region of interest" description="Disordered" evidence="1">
    <location>
        <begin position="94"/>
        <end position="126"/>
    </location>
</feature>
<feature type="domain" description="Thiamin/hydroxymethyl pyrimidine-binding YkoF putative" evidence="2">
    <location>
        <begin position="16"/>
        <end position="94"/>
    </location>
</feature>
<dbReference type="EMBL" id="FTMS01000004">
    <property type="protein sequence ID" value="SIQ15248.1"/>
    <property type="molecule type" value="Genomic_DNA"/>
</dbReference>
<sequence length="214" mass="22931">MRSESPSSSGHQVFSGCQFSISVMSDNFVPVILDAIKALGKPQDLRIETDDLSTLVIGPPRRVFQAVETVYAEACRRGGHVTLSALFSRGCPGEPDDPLCHPPDPDRNQPGEDHPSSPDQGIPVSAHFSLYPLGDPGYMTTIARAISSVQDDGVFGGAKHFCTRLEGDLSKVFSSILKTFETAAASTPHVVLHLTASKGSPSKKTTQESPREQN</sequence>
<keyword evidence="4" id="KW-1185">Reference proteome</keyword>
<dbReference type="PROSITE" id="PS51257">
    <property type="entry name" value="PROKAR_LIPOPROTEIN"/>
    <property type="match status" value="1"/>
</dbReference>
<proteinExistence type="predicted"/>
<dbReference type="InterPro" id="IPR011522">
    <property type="entry name" value="Thiamin/HMP-bd_put_YkoF"/>
</dbReference>
<dbReference type="AlphaFoldDB" id="A0A1N6QFC5"/>
<evidence type="ECO:0000313" key="3">
    <source>
        <dbReference type="EMBL" id="SIQ15248.1"/>
    </source>
</evidence>
<feature type="compositionally biased region" description="Basic and acidic residues" evidence="1">
    <location>
        <begin position="103"/>
        <end position="116"/>
    </location>
</feature>
<evidence type="ECO:0000259" key="2">
    <source>
        <dbReference type="Pfam" id="PF07615"/>
    </source>
</evidence>
<dbReference type="SUPFAM" id="SSF89957">
    <property type="entry name" value="MTH1187/YkoF-like"/>
    <property type="match status" value="1"/>
</dbReference>
<dbReference type="Proteomes" id="UP000186400">
    <property type="component" value="Unassembled WGS sequence"/>
</dbReference>
<dbReference type="STRING" id="159291.SAMN05920897_104146"/>
<accession>A0A1N6QFC5</accession>
<dbReference type="Pfam" id="PF07615">
    <property type="entry name" value="Ykof"/>
    <property type="match status" value="2"/>
</dbReference>